<proteinExistence type="predicted"/>
<sequence>MDLPSFILEPPTWWPTSNVMGTPYSLSKPKSYMVGNPMVPVSVKMSAYTKVRQCPGLKHVMPNISLNHHTNLHVLLPSGLMPLFEKAKNIIIKDSQFINNSTNISSHGQSGIDILLEESNHHAVHDSSTCDYAP</sequence>
<accession>A0A9P6C3N2</accession>
<comment type="caution">
    <text evidence="1">The sequence shown here is derived from an EMBL/GenBank/DDBJ whole genome shotgun (WGS) entry which is preliminary data.</text>
</comment>
<dbReference type="Proteomes" id="UP000807342">
    <property type="component" value="Unassembled WGS sequence"/>
</dbReference>
<protein>
    <submittedName>
        <fullName evidence="1">Uncharacterized protein</fullName>
    </submittedName>
</protein>
<gene>
    <name evidence="1" type="ORF">P691DRAFT_760784</name>
</gene>
<name>A0A9P6C3N2_9AGAR</name>
<evidence type="ECO:0000313" key="1">
    <source>
        <dbReference type="EMBL" id="KAF9447458.1"/>
    </source>
</evidence>
<dbReference type="AlphaFoldDB" id="A0A9P6C3N2"/>
<evidence type="ECO:0000313" key="2">
    <source>
        <dbReference type="Proteomes" id="UP000807342"/>
    </source>
</evidence>
<reference evidence="1" key="1">
    <citation type="submission" date="2020-11" db="EMBL/GenBank/DDBJ databases">
        <authorList>
            <consortium name="DOE Joint Genome Institute"/>
            <person name="Ahrendt S."/>
            <person name="Riley R."/>
            <person name="Andreopoulos W."/>
            <person name="Labutti K."/>
            <person name="Pangilinan J."/>
            <person name="Ruiz-Duenas F.J."/>
            <person name="Barrasa J.M."/>
            <person name="Sanchez-Garcia M."/>
            <person name="Camarero S."/>
            <person name="Miyauchi S."/>
            <person name="Serrano A."/>
            <person name="Linde D."/>
            <person name="Babiker R."/>
            <person name="Drula E."/>
            <person name="Ayuso-Fernandez I."/>
            <person name="Pacheco R."/>
            <person name="Padilla G."/>
            <person name="Ferreira P."/>
            <person name="Barriuso J."/>
            <person name="Kellner H."/>
            <person name="Castanera R."/>
            <person name="Alfaro M."/>
            <person name="Ramirez L."/>
            <person name="Pisabarro A.G."/>
            <person name="Kuo A."/>
            <person name="Tritt A."/>
            <person name="Lipzen A."/>
            <person name="He G."/>
            <person name="Yan M."/>
            <person name="Ng V."/>
            <person name="Cullen D."/>
            <person name="Martin F."/>
            <person name="Rosso M.-N."/>
            <person name="Henrissat B."/>
            <person name="Hibbett D."/>
            <person name="Martinez A.T."/>
            <person name="Grigoriev I.V."/>
        </authorList>
    </citation>
    <scope>NUCLEOTIDE SEQUENCE</scope>
    <source>
        <strain evidence="1">MF-IS2</strain>
    </source>
</reference>
<dbReference type="EMBL" id="MU151199">
    <property type="protein sequence ID" value="KAF9447458.1"/>
    <property type="molecule type" value="Genomic_DNA"/>
</dbReference>
<keyword evidence="2" id="KW-1185">Reference proteome</keyword>
<organism evidence="1 2">
    <name type="scientific">Macrolepiota fuliginosa MF-IS2</name>
    <dbReference type="NCBI Taxonomy" id="1400762"/>
    <lineage>
        <taxon>Eukaryota</taxon>
        <taxon>Fungi</taxon>
        <taxon>Dikarya</taxon>
        <taxon>Basidiomycota</taxon>
        <taxon>Agaricomycotina</taxon>
        <taxon>Agaricomycetes</taxon>
        <taxon>Agaricomycetidae</taxon>
        <taxon>Agaricales</taxon>
        <taxon>Agaricineae</taxon>
        <taxon>Agaricaceae</taxon>
        <taxon>Macrolepiota</taxon>
    </lineage>
</organism>